<dbReference type="EMBL" id="VLXZ01000002">
    <property type="protein sequence ID" value="TSB47952.1"/>
    <property type="molecule type" value="Genomic_DNA"/>
</dbReference>
<proteinExistence type="predicted"/>
<name>A0A554A2N9_9BACI</name>
<evidence type="ECO:0000313" key="3">
    <source>
        <dbReference type="Proteomes" id="UP000318521"/>
    </source>
</evidence>
<dbReference type="SUPFAM" id="SSF55729">
    <property type="entry name" value="Acyl-CoA N-acyltransferases (Nat)"/>
    <property type="match status" value="1"/>
</dbReference>
<sequence length="190" mass="21817">MLSMLPNVPQSFETERLFIRLPMPGDGKAVFEAQQASRKEMLPWIHWAHNPTTLEQTEHGIRYAHEQYIRKKDLRLHLFDKQTGGFVGSSGLHQINWSVPKMEIGYWMDSRQSGKGYMTEAVAGITWFAFHKLGVHRLEIHCDPENKQSRAIPEKLGYKLEAVLKQNSVSTDGSSYRDTCLYAMLNSAHQ</sequence>
<gene>
    <name evidence="2" type="ORF">FN960_03655</name>
</gene>
<keyword evidence="3" id="KW-1185">Reference proteome</keyword>
<dbReference type="GO" id="GO:0008999">
    <property type="term" value="F:protein-N-terminal-alanine acetyltransferase activity"/>
    <property type="evidence" value="ECO:0007669"/>
    <property type="project" value="TreeGrafter"/>
</dbReference>
<dbReference type="Gene3D" id="3.40.630.30">
    <property type="match status" value="1"/>
</dbReference>
<dbReference type="PANTHER" id="PTHR43441:SF3">
    <property type="entry name" value="ACETYLTRANSFERASE"/>
    <property type="match status" value="1"/>
</dbReference>
<dbReference type="InterPro" id="IPR000182">
    <property type="entry name" value="GNAT_dom"/>
</dbReference>
<comment type="caution">
    <text evidence="2">The sequence shown here is derived from an EMBL/GenBank/DDBJ whole genome shotgun (WGS) entry which is preliminary data.</text>
</comment>
<reference evidence="2 3" key="1">
    <citation type="submission" date="2019-07" db="EMBL/GenBank/DDBJ databases">
        <authorList>
            <person name="Park Y.J."/>
            <person name="Jeong S.E."/>
            <person name="Jung H.S."/>
        </authorList>
    </citation>
    <scope>NUCLEOTIDE SEQUENCE [LARGE SCALE GENOMIC DNA]</scope>
    <source>
        <strain evidence="3">P16(2019)</strain>
    </source>
</reference>
<dbReference type="GO" id="GO:1990189">
    <property type="term" value="F:protein N-terminal-serine acetyltransferase activity"/>
    <property type="evidence" value="ECO:0007669"/>
    <property type="project" value="TreeGrafter"/>
</dbReference>
<evidence type="ECO:0000259" key="1">
    <source>
        <dbReference type="PROSITE" id="PS51186"/>
    </source>
</evidence>
<dbReference type="OrthoDB" id="9784707at2"/>
<dbReference type="RefSeq" id="WP_143847648.1">
    <property type="nucleotide sequence ID" value="NZ_VLXZ01000002.1"/>
</dbReference>
<dbReference type="Proteomes" id="UP000318521">
    <property type="component" value="Unassembled WGS sequence"/>
</dbReference>
<dbReference type="GO" id="GO:0005737">
    <property type="term" value="C:cytoplasm"/>
    <property type="evidence" value="ECO:0007669"/>
    <property type="project" value="TreeGrafter"/>
</dbReference>
<protein>
    <submittedName>
        <fullName evidence="2">GNAT family N-acetyltransferase</fullName>
    </submittedName>
</protein>
<dbReference type="Pfam" id="PF13302">
    <property type="entry name" value="Acetyltransf_3"/>
    <property type="match status" value="1"/>
</dbReference>
<organism evidence="2 3">
    <name type="scientific">Alkalicoccobacillus porphyridii</name>
    <dbReference type="NCBI Taxonomy" id="2597270"/>
    <lineage>
        <taxon>Bacteria</taxon>
        <taxon>Bacillati</taxon>
        <taxon>Bacillota</taxon>
        <taxon>Bacilli</taxon>
        <taxon>Bacillales</taxon>
        <taxon>Bacillaceae</taxon>
        <taxon>Alkalicoccobacillus</taxon>
    </lineage>
</organism>
<dbReference type="PANTHER" id="PTHR43441">
    <property type="entry name" value="RIBOSOMAL-PROTEIN-SERINE ACETYLTRANSFERASE"/>
    <property type="match status" value="1"/>
</dbReference>
<dbReference type="InterPro" id="IPR016181">
    <property type="entry name" value="Acyl_CoA_acyltransferase"/>
</dbReference>
<keyword evidence="2" id="KW-0808">Transferase</keyword>
<dbReference type="AlphaFoldDB" id="A0A554A2N9"/>
<dbReference type="PROSITE" id="PS51186">
    <property type="entry name" value="GNAT"/>
    <property type="match status" value="1"/>
</dbReference>
<evidence type="ECO:0000313" key="2">
    <source>
        <dbReference type="EMBL" id="TSB47952.1"/>
    </source>
</evidence>
<accession>A0A554A2N9</accession>
<dbReference type="InterPro" id="IPR051908">
    <property type="entry name" value="Ribosomal_N-acetyltransferase"/>
</dbReference>
<feature type="domain" description="N-acetyltransferase" evidence="1">
    <location>
        <begin position="28"/>
        <end position="183"/>
    </location>
</feature>